<dbReference type="InParanoid" id="A0A0C2ZS45"/>
<organism evidence="2 3">
    <name type="scientific">Scleroderma citrinum Foug A</name>
    <dbReference type="NCBI Taxonomy" id="1036808"/>
    <lineage>
        <taxon>Eukaryota</taxon>
        <taxon>Fungi</taxon>
        <taxon>Dikarya</taxon>
        <taxon>Basidiomycota</taxon>
        <taxon>Agaricomycotina</taxon>
        <taxon>Agaricomycetes</taxon>
        <taxon>Agaricomycetidae</taxon>
        <taxon>Boletales</taxon>
        <taxon>Sclerodermatineae</taxon>
        <taxon>Sclerodermataceae</taxon>
        <taxon>Scleroderma</taxon>
    </lineage>
</organism>
<proteinExistence type="predicted"/>
<keyword evidence="3" id="KW-1185">Reference proteome</keyword>
<evidence type="ECO:0000313" key="3">
    <source>
        <dbReference type="Proteomes" id="UP000053989"/>
    </source>
</evidence>
<evidence type="ECO:0000313" key="2">
    <source>
        <dbReference type="EMBL" id="KIM64358.1"/>
    </source>
</evidence>
<dbReference type="HOGENOM" id="CLU_1628054_0_0_1"/>
<accession>A0A0C2ZS45</accession>
<gene>
    <name evidence="2" type="ORF">SCLCIDRAFT_647959</name>
</gene>
<reference evidence="3" key="2">
    <citation type="submission" date="2015-01" db="EMBL/GenBank/DDBJ databases">
        <title>Evolutionary Origins and Diversification of the Mycorrhizal Mutualists.</title>
        <authorList>
            <consortium name="DOE Joint Genome Institute"/>
            <consortium name="Mycorrhizal Genomics Consortium"/>
            <person name="Kohler A."/>
            <person name="Kuo A."/>
            <person name="Nagy L.G."/>
            <person name="Floudas D."/>
            <person name="Copeland A."/>
            <person name="Barry K.W."/>
            <person name="Cichocki N."/>
            <person name="Veneault-Fourrey C."/>
            <person name="LaButti K."/>
            <person name="Lindquist E.A."/>
            <person name="Lipzen A."/>
            <person name="Lundell T."/>
            <person name="Morin E."/>
            <person name="Murat C."/>
            <person name="Riley R."/>
            <person name="Ohm R."/>
            <person name="Sun H."/>
            <person name="Tunlid A."/>
            <person name="Henrissat B."/>
            <person name="Grigoriev I.V."/>
            <person name="Hibbett D.S."/>
            <person name="Martin F."/>
        </authorList>
    </citation>
    <scope>NUCLEOTIDE SEQUENCE [LARGE SCALE GENOMIC DNA]</scope>
    <source>
        <strain evidence="3">Foug A</strain>
    </source>
</reference>
<dbReference type="EMBL" id="KN822029">
    <property type="protein sequence ID" value="KIM64358.1"/>
    <property type="molecule type" value="Genomic_DNA"/>
</dbReference>
<feature type="region of interest" description="Disordered" evidence="1">
    <location>
        <begin position="54"/>
        <end position="76"/>
    </location>
</feature>
<sequence>MRRDRVRDGSGAVSSLREISSGGLTATPTTALLGPCKWLPSITYEGNGHTHLVPKAKAGERRPARPRAGKVLASDPTQGWSERWVKAGGDKEGVLSAKPSGFPHRQAGHLCPFGAQLHFCATIWFLVSDPTDTRPTCHVIGIRRVAWSIIISLRRNDTYFTPE</sequence>
<protein>
    <submittedName>
        <fullName evidence="2">Uncharacterized protein</fullName>
    </submittedName>
</protein>
<dbReference type="Proteomes" id="UP000053989">
    <property type="component" value="Unassembled WGS sequence"/>
</dbReference>
<dbReference type="AlphaFoldDB" id="A0A0C2ZS45"/>
<reference evidence="2 3" key="1">
    <citation type="submission" date="2014-04" db="EMBL/GenBank/DDBJ databases">
        <authorList>
            <consortium name="DOE Joint Genome Institute"/>
            <person name="Kuo A."/>
            <person name="Kohler A."/>
            <person name="Nagy L.G."/>
            <person name="Floudas D."/>
            <person name="Copeland A."/>
            <person name="Barry K.W."/>
            <person name="Cichocki N."/>
            <person name="Veneault-Fourrey C."/>
            <person name="LaButti K."/>
            <person name="Lindquist E.A."/>
            <person name="Lipzen A."/>
            <person name="Lundell T."/>
            <person name="Morin E."/>
            <person name="Murat C."/>
            <person name="Sun H."/>
            <person name="Tunlid A."/>
            <person name="Henrissat B."/>
            <person name="Grigoriev I.V."/>
            <person name="Hibbett D.S."/>
            <person name="Martin F."/>
            <person name="Nordberg H.P."/>
            <person name="Cantor M.N."/>
            <person name="Hua S.X."/>
        </authorList>
    </citation>
    <scope>NUCLEOTIDE SEQUENCE [LARGE SCALE GENOMIC DNA]</scope>
    <source>
        <strain evidence="2 3">Foug A</strain>
    </source>
</reference>
<name>A0A0C2ZS45_9AGAM</name>
<evidence type="ECO:0000256" key="1">
    <source>
        <dbReference type="SAM" id="MobiDB-lite"/>
    </source>
</evidence>